<dbReference type="Pfam" id="PF09297">
    <property type="entry name" value="Zn_ribbon_NUD"/>
    <property type="match status" value="1"/>
</dbReference>
<dbReference type="InterPro" id="IPR020084">
    <property type="entry name" value="NUDIX_hydrolase_CS"/>
</dbReference>
<evidence type="ECO:0000256" key="6">
    <source>
        <dbReference type="ARBA" id="ARBA00022801"/>
    </source>
</evidence>
<comment type="similarity">
    <text evidence="3">Belongs to the Nudix hydrolase family. NudC subfamily.</text>
</comment>
<evidence type="ECO:0000256" key="8">
    <source>
        <dbReference type="ARBA" id="ARBA00023027"/>
    </source>
</evidence>
<dbReference type="GO" id="GO:0005829">
    <property type="term" value="C:cytosol"/>
    <property type="evidence" value="ECO:0007669"/>
    <property type="project" value="TreeGrafter"/>
</dbReference>
<gene>
    <name evidence="11" type="ORF">GGQ59_000420</name>
</gene>
<dbReference type="InterPro" id="IPR015376">
    <property type="entry name" value="Znr_NADH_PPase"/>
</dbReference>
<dbReference type="RefSeq" id="WP_183815373.1">
    <property type="nucleotide sequence ID" value="NZ_JACHOB010000001.1"/>
</dbReference>
<proteinExistence type="inferred from homology"/>
<keyword evidence="12" id="KW-1185">Reference proteome</keyword>
<dbReference type="Gene3D" id="3.90.79.20">
    <property type="match status" value="1"/>
</dbReference>
<feature type="domain" description="Nudix hydrolase" evidence="10">
    <location>
        <begin position="164"/>
        <end position="296"/>
    </location>
</feature>
<organism evidence="11 12">
    <name type="scientific">Parvularcula dongshanensis</name>
    <dbReference type="NCBI Taxonomy" id="1173995"/>
    <lineage>
        <taxon>Bacteria</taxon>
        <taxon>Pseudomonadati</taxon>
        <taxon>Pseudomonadota</taxon>
        <taxon>Alphaproteobacteria</taxon>
        <taxon>Parvularculales</taxon>
        <taxon>Parvularculaceae</taxon>
        <taxon>Parvularcula</taxon>
    </lineage>
</organism>
<keyword evidence="8" id="KW-0520">NAD</keyword>
<dbReference type="GO" id="GO:0035529">
    <property type="term" value="F:NADH pyrophosphatase activity"/>
    <property type="evidence" value="ECO:0007669"/>
    <property type="project" value="TreeGrafter"/>
</dbReference>
<dbReference type="CDD" id="cd03429">
    <property type="entry name" value="NUDIX_NADH_pyrophosphatase_Nudt13"/>
    <property type="match status" value="1"/>
</dbReference>
<evidence type="ECO:0000256" key="4">
    <source>
        <dbReference type="ARBA" id="ARBA00012381"/>
    </source>
</evidence>
<dbReference type="PROSITE" id="PS51462">
    <property type="entry name" value="NUDIX"/>
    <property type="match status" value="1"/>
</dbReference>
<comment type="cofactor">
    <cofactor evidence="2">
        <name>Zn(2+)</name>
        <dbReference type="ChEBI" id="CHEBI:29105"/>
    </cofactor>
</comment>
<dbReference type="Pfam" id="PF00293">
    <property type="entry name" value="NUDIX"/>
    <property type="match status" value="1"/>
</dbReference>
<evidence type="ECO:0000259" key="10">
    <source>
        <dbReference type="PROSITE" id="PS51462"/>
    </source>
</evidence>
<dbReference type="SUPFAM" id="SSF55811">
    <property type="entry name" value="Nudix"/>
    <property type="match status" value="1"/>
</dbReference>
<dbReference type="GO" id="GO:0046872">
    <property type="term" value="F:metal ion binding"/>
    <property type="evidence" value="ECO:0007669"/>
    <property type="project" value="UniProtKB-KW"/>
</dbReference>
<dbReference type="InterPro" id="IPR015375">
    <property type="entry name" value="NADH_PPase-like_N"/>
</dbReference>
<dbReference type="InterPro" id="IPR015797">
    <property type="entry name" value="NUDIX_hydrolase-like_dom_sf"/>
</dbReference>
<dbReference type="PANTHER" id="PTHR42904:SF6">
    <property type="entry name" value="NAD-CAPPED RNA HYDROLASE NUDT12"/>
    <property type="match status" value="1"/>
</dbReference>
<evidence type="ECO:0000256" key="3">
    <source>
        <dbReference type="ARBA" id="ARBA00009595"/>
    </source>
</evidence>
<evidence type="ECO:0000256" key="1">
    <source>
        <dbReference type="ARBA" id="ARBA00001946"/>
    </source>
</evidence>
<comment type="cofactor">
    <cofactor evidence="1">
        <name>Mg(2+)</name>
        <dbReference type="ChEBI" id="CHEBI:18420"/>
    </cofactor>
</comment>
<protein>
    <recommendedName>
        <fullName evidence="4">NAD(+) diphosphatase</fullName>
        <ecNumber evidence="4">3.6.1.22</ecNumber>
    </recommendedName>
</protein>
<dbReference type="Gene3D" id="3.90.79.10">
    <property type="entry name" value="Nucleoside Triphosphate Pyrophosphohydrolase"/>
    <property type="match status" value="1"/>
</dbReference>
<evidence type="ECO:0000256" key="5">
    <source>
        <dbReference type="ARBA" id="ARBA00022723"/>
    </source>
</evidence>
<dbReference type="EMBL" id="JACHOB010000001">
    <property type="protein sequence ID" value="MBB4657920.1"/>
    <property type="molecule type" value="Genomic_DNA"/>
</dbReference>
<evidence type="ECO:0000256" key="7">
    <source>
        <dbReference type="ARBA" id="ARBA00022842"/>
    </source>
</evidence>
<dbReference type="PROSITE" id="PS00893">
    <property type="entry name" value="NUDIX_BOX"/>
    <property type="match status" value="1"/>
</dbReference>
<keyword evidence="5" id="KW-0479">Metal-binding</keyword>
<evidence type="ECO:0000256" key="2">
    <source>
        <dbReference type="ARBA" id="ARBA00001947"/>
    </source>
</evidence>
<dbReference type="NCBIfam" id="NF001299">
    <property type="entry name" value="PRK00241.1"/>
    <property type="match status" value="1"/>
</dbReference>
<dbReference type="PANTHER" id="PTHR42904">
    <property type="entry name" value="NUDIX HYDROLASE, NUDC SUBFAMILY"/>
    <property type="match status" value="1"/>
</dbReference>
<sequence length="301" mass="32281">MHPTLPIAFAGNPLDRANTERRDPAWVEAQRRHPRAELLVLWRGQVLHEAEGDAAALLPLTLAALEAMPGSEPVLLGLREGTPVWAADAGDVAEPPFAALGAYEGLRALGGRLPPSELSVAGQAAWLLGWHDRHRFCARTGRPTVVAQGGAKRVEPESGTEHFPRSDPVAIVLPTLGERACLGRGPHFPPGMHSAFAGFVEACEAVEECAVRELYEETGLIVRKLTYVASQPWPFPSSLMIGFLAEVETETLRLDPEEIAEARWVSRAEARALLGGGGPAGLSVPPGIAIAHQLLRAWAED</sequence>
<comment type="catalytic activity">
    <reaction evidence="9">
        <text>a 5'-end NAD(+)-phospho-ribonucleoside in mRNA + H2O = a 5'-end phospho-adenosine-phospho-ribonucleoside in mRNA + beta-nicotinamide D-ribonucleotide + 2 H(+)</text>
        <dbReference type="Rhea" id="RHEA:60876"/>
        <dbReference type="Rhea" id="RHEA-COMP:15698"/>
        <dbReference type="Rhea" id="RHEA-COMP:15719"/>
        <dbReference type="ChEBI" id="CHEBI:14649"/>
        <dbReference type="ChEBI" id="CHEBI:15377"/>
        <dbReference type="ChEBI" id="CHEBI:15378"/>
        <dbReference type="ChEBI" id="CHEBI:144029"/>
        <dbReference type="ChEBI" id="CHEBI:144051"/>
    </reaction>
    <physiologicalReaction direction="left-to-right" evidence="9">
        <dbReference type="Rhea" id="RHEA:60877"/>
    </physiologicalReaction>
</comment>
<evidence type="ECO:0000256" key="9">
    <source>
        <dbReference type="ARBA" id="ARBA00023679"/>
    </source>
</evidence>
<dbReference type="GO" id="GO:0006742">
    <property type="term" value="P:NADP+ catabolic process"/>
    <property type="evidence" value="ECO:0007669"/>
    <property type="project" value="TreeGrafter"/>
</dbReference>
<dbReference type="InterPro" id="IPR049734">
    <property type="entry name" value="NudC-like_C"/>
</dbReference>
<dbReference type="EC" id="3.6.1.22" evidence="4"/>
<keyword evidence="7" id="KW-0460">Magnesium</keyword>
<dbReference type="AlphaFoldDB" id="A0A840I1H0"/>
<dbReference type="InterPro" id="IPR050241">
    <property type="entry name" value="NAD-cap_RNA_hydrolase_NudC"/>
</dbReference>
<dbReference type="Proteomes" id="UP000563524">
    <property type="component" value="Unassembled WGS sequence"/>
</dbReference>
<evidence type="ECO:0000313" key="12">
    <source>
        <dbReference type="Proteomes" id="UP000563524"/>
    </source>
</evidence>
<name>A0A840I1H0_9PROT</name>
<reference evidence="11 12" key="1">
    <citation type="submission" date="2020-08" db="EMBL/GenBank/DDBJ databases">
        <title>Genomic Encyclopedia of Type Strains, Phase IV (KMG-IV): sequencing the most valuable type-strain genomes for metagenomic binning, comparative biology and taxonomic classification.</title>
        <authorList>
            <person name="Goeker M."/>
        </authorList>
    </citation>
    <scope>NUCLEOTIDE SEQUENCE [LARGE SCALE GENOMIC DNA]</scope>
    <source>
        <strain evidence="11 12">DSM 102850</strain>
    </source>
</reference>
<dbReference type="InterPro" id="IPR000086">
    <property type="entry name" value="NUDIX_hydrolase_dom"/>
</dbReference>
<dbReference type="Pfam" id="PF09296">
    <property type="entry name" value="NUDIX-like"/>
    <property type="match status" value="1"/>
</dbReference>
<dbReference type="GO" id="GO:0019677">
    <property type="term" value="P:NAD+ catabolic process"/>
    <property type="evidence" value="ECO:0007669"/>
    <property type="project" value="TreeGrafter"/>
</dbReference>
<accession>A0A840I1H0</accession>
<keyword evidence="6 11" id="KW-0378">Hydrolase</keyword>
<comment type="caution">
    <text evidence="11">The sequence shown here is derived from an EMBL/GenBank/DDBJ whole genome shotgun (WGS) entry which is preliminary data.</text>
</comment>
<evidence type="ECO:0000313" key="11">
    <source>
        <dbReference type="EMBL" id="MBB4657920.1"/>
    </source>
</evidence>